<comment type="caution">
    <text evidence="1">The sequence shown here is derived from an EMBL/GenBank/DDBJ whole genome shotgun (WGS) entry which is preliminary data.</text>
</comment>
<keyword evidence="1" id="KW-0687">Ribonucleoprotein</keyword>
<accession>A0A5C6MHD9</accession>
<name>A0A5C6MHD9_9PLAN</name>
<dbReference type="AlphaFoldDB" id="A0A5C6MHD9"/>
<dbReference type="GO" id="GO:0005840">
    <property type="term" value="C:ribosome"/>
    <property type="evidence" value="ECO:0007669"/>
    <property type="project" value="UniProtKB-KW"/>
</dbReference>
<keyword evidence="1" id="KW-0489">Methyltransferase</keyword>
<reference evidence="1 2" key="2">
    <citation type="submission" date="2019-08" db="EMBL/GenBank/DDBJ databases">
        <authorList>
            <person name="Henke P."/>
        </authorList>
    </citation>
    <scope>NUCLEOTIDE SEQUENCE [LARGE SCALE GENOMIC DNA]</scope>
    <source>
        <strain evidence="1">Phe10_nw2017</strain>
    </source>
</reference>
<protein>
    <submittedName>
        <fullName evidence="1">50S ribosomal protein L11 methyltransferase</fullName>
    </submittedName>
</protein>
<proteinExistence type="predicted"/>
<organism evidence="1 2">
    <name type="scientific">Planctomyces bekefii</name>
    <dbReference type="NCBI Taxonomy" id="1653850"/>
    <lineage>
        <taxon>Bacteria</taxon>
        <taxon>Pseudomonadati</taxon>
        <taxon>Planctomycetota</taxon>
        <taxon>Planctomycetia</taxon>
        <taxon>Planctomycetales</taxon>
        <taxon>Planctomycetaceae</taxon>
        <taxon>Planctomyces</taxon>
    </lineage>
</organism>
<dbReference type="SUPFAM" id="SSF53335">
    <property type="entry name" value="S-adenosyl-L-methionine-dependent methyltransferases"/>
    <property type="match status" value="1"/>
</dbReference>
<dbReference type="Proteomes" id="UP000321083">
    <property type="component" value="Unassembled WGS sequence"/>
</dbReference>
<dbReference type="CDD" id="cd02440">
    <property type="entry name" value="AdoMet_MTases"/>
    <property type="match status" value="1"/>
</dbReference>
<keyword evidence="1" id="KW-0808">Transferase</keyword>
<dbReference type="Gene3D" id="3.40.50.150">
    <property type="entry name" value="Vaccinia Virus protein VP39"/>
    <property type="match status" value="1"/>
</dbReference>
<evidence type="ECO:0000313" key="1">
    <source>
        <dbReference type="EMBL" id="TWW12455.1"/>
    </source>
</evidence>
<keyword evidence="1" id="KW-0689">Ribosomal protein</keyword>
<gene>
    <name evidence="1" type="ORF">E3A20_01350</name>
</gene>
<reference evidence="1 2" key="1">
    <citation type="submission" date="2019-08" db="EMBL/GenBank/DDBJ databases">
        <title>100 year-old enigma solved: identification of Planctomyces bekefii, the type genus and species of the phylum Planctomycetes.</title>
        <authorList>
            <person name="Svetlana D.N."/>
            <person name="Overmann J."/>
        </authorList>
    </citation>
    <scope>NUCLEOTIDE SEQUENCE [LARGE SCALE GENOMIC DNA]</scope>
    <source>
        <strain evidence="1">Phe10_nw2017</strain>
    </source>
</reference>
<dbReference type="InterPro" id="IPR029063">
    <property type="entry name" value="SAM-dependent_MTases_sf"/>
</dbReference>
<dbReference type="GO" id="GO:0032259">
    <property type="term" value="P:methylation"/>
    <property type="evidence" value="ECO:0007669"/>
    <property type="project" value="UniProtKB-KW"/>
</dbReference>
<sequence length="413" mass="46665">QESADCQGWASARGYALVLQHERVPAVSWPWVWSFSMLRDAALLQLSLLQQALPAGFDMADATPFNFQFRGANPQLIDVGSLRLRHEQGIWEGYRQFCEQFLAPLLLQSWKQVDFQPWLRGRMSGIPLRQLSGLLSWRDLLFRRGAFTHIWLHSRMAAVMRHRGGGGATAALSTQMILNNLQGLSTLLQSLKWTAVDSEWRDYYETAEHASAHEAEKSRFVRAACERVQPQLTWDLGCNQGRFSRIAAEWGRVLALDADHAVIERLYCSLTGEASDSLSRQRITPLVCNLADPSPAQGWRLSERGSLESRSRPQLVLCLALIHHLVMGSGLLLEDVISWLASLQAPVVLEWVERTDPIIRNMLQQRRDVFTDYCDERLQAAVGRHFRTVTEQRLSGGSRTLLLLLPLDSQGGT</sequence>
<evidence type="ECO:0000313" key="2">
    <source>
        <dbReference type="Proteomes" id="UP000321083"/>
    </source>
</evidence>
<dbReference type="GO" id="GO:0008168">
    <property type="term" value="F:methyltransferase activity"/>
    <property type="evidence" value="ECO:0007669"/>
    <property type="project" value="UniProtKB-KW"/>
</dbReference>
<keyword evidence="2" id="KW-1185">Reference proteome</keyword>
<dbReference type="EMBL" id="SRHE01000011">
    <property type="protein sequence ID" value="TWW12455.1"/>
    <property type="molecule type" value="Genomic_DNA"/>
</dbReference>
<feature type="non-terminal residue" evidence="1">
    <location>
        <position position="1"/>
    </location>
</feature>